<feature type="domain" description="Cytochrome b561 bacterial/Ni-hydrogenase" evidence="7">
    <location>
        <begin position="54"/>
        <end position="229"/>
    </location>
</feature>
<evidence type="ECO:0000313" key="8">
    <source>
        <dbReference type="EMBL" id="RAX43229.1"/>
    </source>
</evidence>
<evidence type="ECO:0000259" key="7">
    <source>
        <dbReference type="Pfam" id="PF01292"/>
    </source>
</evidence>
<evidence type="ECO:0000256" key="5">
    <source>
        <dbReference type="ARBA" id="ARBA00023136"/>
    </source>
</evidence>
<feature type="transmembrane region" description="Helical" evidence="6">
    <location>
        <begin position="88"/>
        <end position="106"/>
    </location>
</feature>
<dbReference type="GO" id="GO:0022904">
    <property type="term" value="P:respiratory electron transport chain"/>
    <property type="evidence" value="ECO:0007669"/>
    <property type="project" value="InterPro"/>
</dbReference>
<comment type="caution">
    <text evidence="8">The sequence shown here is derived from an EMBL/GenBank/DDBJ whole genome shotgun (WGS) entry which is preliminary data.</text>
</comment>
<dbReference type="GO" id="GO:0009055">
    <property type="term" value="F:electron transfer activity"/>
    <property type="evidence" value="ECO:0007669"/>
    <property type="project" value="InterPro"/>
</dbReference>
<keyword evidence="4 6" id="KW-1133">Transmembrane helix</keyword>
<comment type="subcellular location">
    <subcellularLocation>
        <location evidence="1">Cell membrane</location>
        <topology evidence="1">Multi-pass membrane protein</topology>
    </subcellularLocation>
</comment>
<dbReference type="PANTHER" id="PTHR30485:SF2">
    <property type="entry name" value="BLL0597 PROTEIN"/>
    <property type="match status" value="1"/>
</dbReference>
<keyword evidence="5 6" id="KW-0472">Membrane</keyword>
<dbReference type="Gene3D" id="1.20.950.20">
    <property type="entry name" value="Transmembrane di-heme cytochromes, Chain C"/>
    <property type="match status" value="1"/>
</dbReference>
<feature type="transmembrane region" description="Helical" evidence="6">
    <location>
        <begin position="144"/>
        <end position="165"/>
    </location>
</feature>
<reference evidence="8 9" key="1">
    <citation type="submission" date="2018-06" db="EMBL/GenBank/DDBJ databases">
        <title>Whole Genome Sequence of an efficient microsymbiont, Rhizobium tropici.</title>
        <authorList>
            <person name="Srinivasan R."/>
            <person name="Singh H.V."/>
            <person name="Srivastava R."/>
            <person name="Kumari B."/>
            <person name="Radhakrishna A."/>
        </authorList>
    </citation>
    <scope>NUCLEOTIDE SEQUENCE [LARGE SCALE GENOMIC DNA]</scope>
    <source>
        <strain evidence="8 9">IGFRI Rhizo-19</strain>
    </source>
</reference>
<feature type="transmembrane region" description="Helical" evidence="6">
    <location>
        <begin position="195"/>
        <end position="217"/>
    </location>
</feature>
<dbReference type="Proteomes" id="UP000251205">
    <property type="component" value="Unassembled WGS sequence"/>
</dbReference>
<dbReference type="InterPro" id="IPR011577">
    <property type="entry name" value="Cyt_b561_bac/Ni-Hgenase"/>
</dbReference>
<evidence type="ECO:0000256" key="1">
    <source>
        <dbReference type="ARBA" id="ARBA00004651"/>
    </source>
</evidence>
<dbReference type="SUPFAM" id="SSF81342">
    <property type="entry name" value="Transmembrane di-heme cytochromes"/>
    <property type="match status" value="1"/>
</dbReference>
<evidence type="ECO:0000256" key="6">
    <source>
        <dbReference type="SAM" id="Phobius"/>
    </source>
</evidence>
<evidence type="ECO:0000256" key="3">
    <source>
        <dbReference type="ARBA" id="ARBA00022692"/>
    </source>
</evidence>
<feature type="transmembrane region" description="Helical" evidence="6">
    <location>
        <begin position="60"/>
        <end position="76"/>
    </location>
</feature>
<sequence>MQVLPHGLQIAAAILQNRKFPMSEQRSAYEPYCEPPAENGGKISSAKSDLVRAWDLPTRLFKWSLVALIITAWVSSGFNDPDMTVHKAAGYGVLVLLVYRLLWGVFGSSTARFSGFVRSPTAVWAYLQALRRNRAGHYLGHNPAGGLMVIGLIVVCGVQVLLGLFSSDGVTAAGPFAGLVGEAASSWAASIHAAWFYFAILVLAGLHIVANLCYQFVKREDLIGAMITGRKRREAYVDHNEATGGSLPVAAVCLLVAFGLVYGTVTLLGGSFFASI</sequence>
<organism evidence="8 9">
    <name type="scientific">Rhizobium tropici</name>
    <dbReference type="NCBI Taxonomy" id="398"/>
    <lineage>
        <taxon>Bacteria</taxon>
        <taxon>Pseudomonadati</taxon>
        <taxon>Pseudomonadota</taxon>
        <taxon>Alphaproteobacteria</taxon>
        <taxon>Hyphomicrobiales</taxon>
        <taxon>Rhizobiaceae</taxon>
        <taxon>Rhizobium/Agrobacterium group</taxon>
        <taxon>Rhizobium</taxon>
    </lineage>
</organism>
<dbReference type="InterPro" id="IPR016174">
    <property type="entry name" value="Di-haem_cyt_TM"/>
</dbReference>
<evidence type="ECO:0000256" key="2">
    <source>
        <dbReference type="ARBA" id="ARBA00022475"/>
    </source>
</evidence>
<dbReference type="InterPro" id="IPR051542">
    <property type="entry name" value="Hydrogenase_cytochrome"/>
</dbReference>
<protein>
    <recommendedName>
        <fullName evidence="7">Cytochrome b561 bacterial/Ni-hydrogenase domain-containing protein</fullName>
    </recommendedName>
</protein>
<dbReference type="GO" id="GO:0005886">
    <property type="term" value="C:plasma membrane"/>
    <property type="evidence" value="ECO:0007669"/>
    <property type="project" value="UniProtKB-SubCell"/>
</dbReference>
<accession>A0A329YGD4</accession>
<name>A0A329YGD4_RHITR</name>
<dbReference type="OrthoDB" id="196472at2"/>
<keyword evidence="3 6" id="KW-0812">Transmembrane</keyword>
<dbReference type="EMBL" id="QMKK01000017">
    <property type="protein sequence ID" value="RAX43229.1"/>
    <property type="molecule type" value="Genomic_DNA"/>
</dbReference>
<dbReference type="PANTHER" id="PTHR30485">
    <property type="entry name" value="NI/FE-HYDROGENASE 1 B-TYPE CYTOCHROME SUBUNIT"/>
    <property type="match status" value="1"/>
</dbReference>
<gene>
    <name evidence="8" type="ORF">DQ393_02125</name>
</gene>
<evidence type="ECO:0000256" key="4">
    <source>
        <dbReference type="ARBA" id="ARBA00022989"/>
    </source>
</evidence>
<dbReference type="Pfam" id="PF01292">
    <property type="entry name" value="Ni_hydr_CYTB"/>
    <property type="match status" value="1"/>
</dbReference>
<dbReference type="GO" id="GO:0020037">
    <property type="term" value="F:heme binding"/>
    <property type="evidence" value="ECO:0007669"/>
    <property type="project" value="TreeGrafter"/>
</dbReference>
<dbReference type="AlphaFoldDB" id="A0A329YGD4"/>
<keyword evidence="2" id="KW-1003">Cell membrane</keyword>
<evidence type="ECO:0000313" key="9">
    <source>
        <dbReference type="Proteomes" id="UP000251205"/>
    </source>
</evidence>
<proteinExistence type="predicted"/>
<feature type="transmembrane region" description="Helical" evidence="6">
    <location>
        <begin position="249"/>
        <end position="274"/>
    </location>
</feature>